<comment type="caution">
    <text evidence="3">The sequence shown here is derived from an EMBL/GenBank/DDBJ whole genome shotgun (WGS) entry which is preliminary data.</text>
</comment>
<feature type="transmembrane region" description="Helical" evidence="2">
    <location>
        <begin position="63"/>
        <end position="84"/>
    </location>
</feature>
<evidence type="ECO:0000313" key="3">
    <source>
        <dbReference type="EMBL" id="PUU75500.1"/>
    </source>
</evidence>
<dbReference type="PANTHER" id="PTHR37544">
    <property type="entry name" value="SPRAY-RELATED"/>
    <property type="match status" value="1"/>
</dbReference>
<gene>
    <name evidence="3" type="ORF">B9Z19DRAFT_1090240</name>
</gene>
<feature type="transmembrane region" description="Helical" evidence="2">
    <location>
        <begin position="761"/>
        <end position="784"/>
    </location>
</feature>
<dbReference type="Pfam" id="PF11915">
    <property type="entry name" value="DUF3433"/>
    <property type="match status" value="2"/>
</dbReference>
<evidence type="ECO:0000256" key="1">
    <source>
        <dbReference type="SAM" id="MobiDB-lite"/>
    </source>
</evidence>
<feature type="transmembrane region" description="Helical" evidence="2">
    <location>
        <begin position="1151"/>
        <end position="1171"/>
    </location>
</feature>
<name>A0A2T6ZJ34_TUBBO</name>
<feature type="transmembrane region" description="Helical" evidence="2">
    <location>
        <begin position="104"/>
        <end position="130"/>
    </location>
</feature>
<evidence type="ECO:0000256" key="2">
    <source>
        <dbReference type="SAM" id="Phobius"/>
    </source>
</evidence>
<feature type="region of interest" description="Disordered" evidence="1">
    <location>
        <begin position="30"/>
        <end position="51"/>
    </location>
</feature>
<keyword evidence="2" id="KW-0472">Membrane</keyword>
<feature type="transmembrane region" description="Helical" evidence="2">
    <location>
        <begin position="654"/>
        <end position="674"/>
    </location>
</feature>
<keyword evidence="4" id="KW-1185">Reference proteome</keyword>
<dbReference type="EMBL" id="NESQ01000228">
    <property type="protein sequence ID" value="PUU75500.1"/>
    <property type="molecule type" value="Genomic_DNA"/>
</dbReference>
<accession>A0A2T6ZJ34</accession>
<dbReference type="PANTHER" id="PTHR37544:SF3">
    <property type="entry name" value="SPRAY"/>
    <property type="match status" value="1"/>
</dbReference>
<feature type="transmembrane region" description="Helical" evidence="2">
    <location>
        <begin position="176"/>
        <end position="194"/>
    </location>
</feature>
<proteinExistence type="predicted"/>
<feature type="transmembrane region" description="Helical" evidence="2">
    <location>
        <begin position="534"/>
        <end position="556"/>
    </location>
</feature>
<keyword evidence="2" id="KW-0812">Transmembrane</keyword>
<dbReference type="Proteomes" id="UP000244722">
    <property type="component" value="Unassembled WGS sequence"/>
</dbReference>
<reference evidence="3 4" key="1">
    <citation type="submission" date="2017-04" db="EMBL/GenBank/DDBJ databases">
        <title>Draft genome sequence of Tuber borchii Vittad., a whitish edible truffle.</title>
        <authorList>
            <consortium name="DOE Joint Genome Institute"/>
            <person name="Murat C."/>
            <person name="Kuo A."/>
            <person name="Barry K.W."/>
            <person name="Clum A."/>
            <person name="Dockter R.B."/>
            <person name="Fauchery L."/>
            <person name="Iotti M."/>
            <person name="Kohler A."/>
            <person name="Labutti K."/>
            <person name="Lindquist E.A."/>
            <person name="Lipzen A."/>
            <person name="Ohm R.A."/>
            <person name="Wang M."/>
            <person name="Grigoriev I.V."/>
            <person name="Zambonelli A."/>
            <person name="Martin F.M."/>
        </authorList>
    </citation>
    <scope>NUCLEOTIDE SEQUENCE [LARGE SCALE GENOMIC DNA]</scope>
    <source>
        <strain evidence="3 4">Tbo3840</strain>
    </source>
</reference>
<dbReference type="STRING" id="42251.A0A2T6ZJ34"/>
<organism evidence="3 4">
    <name type="scientific">Tuber borchii</name>
    <name type="common">White truffle</name>
    <dbReference type="NCBI Taxonomy" id="42251"/>
    <lineage>
        <taxon>Eukaryota</taxon>
        <taxon>Fungi</taxon>
        <taxon>Dikarya</taxon>
        <taxon>Ascomycota</taxon>
        <taxon>Pezizomycotina</taxon>
        <taxon>Pezizomycetes</taxon>
        <taxon>Pezizales</taxon>
        <taxon>Tuberaceae</taxon>
        <taxon>Tuber</taxon>
    </lineage>
</organism>
<protein>
    <submittedName>
        <fullName evidence="3">Uncharacterized protein</fullName>
    </submittedName>
</protein>
<sequence>MVYSQSFGGHELSSGSRTQLSQFNHTYTLADTSESQSSPKPETNVVLSPSDQNWNRPWKPFTLRVPTIMASLLITVALIALIEYTNKVSIEKRALFTTEEPGEFPAGVVFCYRYLPQMIVVVLGVGWAAVDLDVKRLEPYFQLSKPEGATASNSIFLHYPFDFIAFVPINAARKRHWNVFWSGLALCLISWGISPLNSSLLTTQHVTQDIVTSFTPLKKLIPFDNQTEAMSASFLHTSYSVTWLGEKVHSFMTKELIAMPFKPASYRQNRDRSTRGNESWTAQTRVYQTELACTPAEIKASEGTIYRFSTGECGYGVELLVMPNSNRTMMYIGFSHLGIQTTIDYNYFQEDKCRDANLFLAIWAKSRNVHNGSDQLDLNALYCKPSYYYQTHEVTVDGPDGSILKADPVGKRMNFTREDKIIDIDLFEYNLGVASTPLNMNSKYFSFTAPSSISRYEDWGLDSPTGQITYVIGLSPGKTFDDFRDPITFRKGLDKMHKLLFNNALETLLVDDSGGEEIVGKRVVTSIGIVVVPVIAHILAGLLGLVVVCFGGVFLVSYNRQNNLASDPDSLGTNMALVAHSEALLKGFRGTDECPAPHLSMEPRKYKLGTWGGGGGCRLDAIGGGDNPLGQNPHSHCTVPHSGKLVGPVSLSSWTGLAVTLANIALLTLLIVLYKSSLRWNGLPTLSDRQLVTQIIFSFVPTIIATLLEPFWALVGRYLALYQPYTELRRGNASPVFSLGLKYTNIPPVLIAPRALRHGHIILFLASMMVITANFLAVALGGIFDRSSQSLTSDIMVTYPFTTSINTKIQRVMYDEVVLVESFAKELEEPWLVVNTNVIEGTDLPPWVTDEFYFLPFKWEQESKADLRTSVTQGYGGSLTCQLLVGNTFQQISKIADHNIDIRPTLEINVTMPISDGGFVRCGNNQTINVDSLQRGTNPFAVEWVWGLEAPDGSDQKAVETCGNLILAGWGRGEVKFENTRANPFLQTFTTMRSNTTIICSQHISTGEFRVTVDGEGRVNTSKLIGALSYDDPKIFNHSTSVGNFTAQLGMLLRAPPNRGLDFGIMHNDNSTHSFSQFIGEYLIHKTLSDPSTPSPSFEDAQQALSKFYKRFFTILLSQNQDTIFVPTGDMRRSEIGQLESIQSRMLMDPVMFYIAIVILGFQLISGTIIFTRPRRFLPRFPYNLASEISFFYASCALSDVAGTENMSSARRSRHLKRLGGTYGYGKFKGSDGEIHVGIERMSMITGYKEAVVTTSASSTIPDTTTMVRTAGAVTRASSSPPEEGEVSVEGAVSVAEEVVVPFLTVEERGTRGCSGRRG</sequence>
<feature type="transmembrane region" description="Helical" evidence="2">
    <location>
        <begin position="694"/>
        <end position="720"/>
    </location>
</feature>
<dbReference type="InterPro" id="IPR021840">
    <property type="entry name" value="DUF3433"/>
</dbReference>
<feature type="transmembrane region" description="Helical" evidence="2">
    <location>
        <begin position="150"/>
        <end position="169"/>
    </location>
</feature>
<evidence type="ECO:0000313" key="4">
    <source>
        <dbReference type="Proteomes" id="UP000244722"/>
    </source>
</evidence>
<dbReference type="OrthoDB" id="3248909at2759"/>
<keyword evidence="2" id="KW-1133">Transmembrane helix</keyword>